<comment type="caution">
    <text evidence="2">The sequence shown here is derived from an EMBL/GenBank/DDBJ whole genome shotgun (WGS) entry which is preliminary data.</text>
</comment>
<evidence type="ECO:0000313" key="3">
    <source>
        <dbReference type="Proteomes" id="UP001139450"/>
    </source>
</evidence>
<gene>
    <name evidence="2" type="ORF">MUY27_10375</name>
</gene>
<organism evidence="2 3">
    <name type="scientific">Mucilaginibacter straminoryzae</name>
    <dbReference type="NCBI Taxonomy" id="2932774"/>
    <lineage>
        <taxon>Bacteria</taxon>
        <taxon>Pseudomonadati</taxon>
        <taxon>Bacteroidota</taxon>
        <taxon>Sphingobacteriia</taxon>
        <taxon>Sphingobacteriales</taxon>
        <taxon>Sphingobacteriaceae</taxon>
        <taxon>Mucilaginibacter</taxon>
    </lineage>
</organism>
<evidence type="ECO:0000259" key="1">
    <source>
        <dbReference type="Pfam" id="PF21956"/>
    </source>
</evidence>
<feature type="domain" description="DUF6922" evidence="1">
    <location>
        <begin position="6"/>
        <end position="57"/>
    </location>
</feature>
<dbReference type="Proteomes" id="UP001139450">
    <property type="component" value="Unassembled WGS sequence"/>
</dbReference>
<dbReference type="RefSeq" id="WP_245129954.1">
    <property type="nucleotide sequence ID" value="NZ_JALJEJ010000004.1"/>
</dbReference>
<evidence type="ECO:0000313" key="2">
    <source>
        <dbReference type="EMBL" id="MCJ8210115.1"/>
    </source>
</evidence>
<sequence length="97" mass="11690">MDKPQLSKQAFWDVDMDKIDYEKHARFVVEKVIDRGSFEDFIAIKTFYGNERIKHEIVNANWIGDKEIYFCCAIFNLKPTDFKCYIKKQLNPQLWVY</sequence>
<keyword evidence="3" id="KW-1185">Reference proteome</keyword>
<dbReference type="EMBL" id="JALJEJ010000004">
    <property type="protein sequence ID" value="MCJ8210115.1"/>
    <property type="molecule type" value="Genomic_DNA"/>
</dbReference>
<dbReference type="InterPro" id="IPR053830">
    <property type="entry name" value="DUF6922"/>
</dbReference>
<proteinExistence type="predicted"/>
<accession>A0A9X1X4V3</accession>
<dbReference type="AlphaFoldDB" id="A0A9X1X4V3"/>
<dbReference type="Pfam" id="PF21956">
    <property type="entry name" value="DUF6922"/>
    <property type="match status" value="1"/>
</dbReference>
<protein>
    <recommendedName>
        <fullName evidence="1">DUF6922 domain-containing protein</fullName>
    </recommendedName>
</protein>
<name>A0A9X1X4V3_9SPHI</name>
<reference evidence="2" key="1">
    <citation type="submission" date="2022-04" db="EMBL/GenBank/DDBJ databases">
        <title>Mucilaginibacter sp. RS28 isolated from freshwater.</title>
        <authorList>
            <person name="Ko S.-R."/>
        </authorList>
    </citation>
    <scope>NUCLEOTIDE SEQUENCE</scope>
    <source>
        <strain evidence="2">RS28</strain>
    </source>
</reference>